<name>A0ABN0SR70_9MICO</name>
<dbReference type="SUPFAM" id="SSF51905">
    <property type="entry name" value="FAD/NAD(P)-binding domain"/>
    <property type="match status" value="2"/>
</dbReference>
<dbReference type="GO" id="GO:0004497">
    <property type="term" value="F:monooxygenase activity"/>
    <property type="evidence" value="ECO:0007669"/>
    <property type="project" value="UniProtKB-KW"/>
</dbReference>
<dbReference type="PANTHER" id="PTHR43539">
    <property type="entry name" value="FLAVIN-BINDING MONOOXYGENASE-LIKE PROTEIN (AFU_ORTHOLOGUE AFUA_4G09220)"/>
    <property type="match status" value="1"/>
</dbReference>
<keyword evidence="2" id="KW-0503">Monooxygenase</keyword>
<evidence type="ECO:0000313" key="2">
    <source>
        <dbReference type="EMBL" id="GAA0036908.1"/>
    </source>
</evidence>
<sequence length="354" mass="38529">MSRGRLLIVGGGQSGLAAARTGRDSGWEPVVLEAGDEPVGSWPRYYDSLRLFSPRRYSAFPNHPFPGDPNGYPDRDEVADYLRSYAKWLDIEVRTNARVTEVAADGPGFTVELADGSHLVGDALIAASGSFANPYVPSIPGQEEFEGRVLHVADYRSPEEFSGQRVVVVGAGNSAVQVAHELAEHARTSLAVRDQVRFAPQVIAGRDLHWWLKLTRADLLPPSVLDKIITGTPVIDAGKYRAALQTAHPEELPMFAEYVPDGVVWPDSSRERVDSVVFASGYRPHLPYLRGLGVLDEAGAPRHDRGISTVLPGLAFLGLEFQRSFSSNTLRGVHRDAGYVVDALARQQRGVVVG</sequence>
<gene>
    <name evidence="2" type="ORF">NCCP602_28690</name>
</gene>
<dbReference type="InterPro" id="IPR050982">
    <property type="entry name" value="Auxin_biosynth/cation_transpt"/>
</dbReference>
<dbReference type="Gene3D" id="3.50.50.60">
    <property type="entry name" value="FAD/NAD(P)-binding domain"/>
    <property type="match status" value="1"/>
</dbReference>
<dbReference type="PIRSF" id="PIRSF000332">
    <property type="entry name" value="FMO"/>
    <property type="match status" value="1"/>
</dbReference>
<dbReference type="RefSeq" id="WP_339393591.1">
    <property type="nucleotide sequence ID" value="NZ_BAAAAF010000014.1"/>
</dbReference>
<dbReference type="PRINTS" id="PR00469">
    <property type="entry name" value="PNDRDTASEII"/>
</dbReference>
<keyword evidence="1" id="KW-0560">Oxidoreductase</keyword>
<dbReference type="InterPro" id="IPR036188">
    <property type="entry name" value="FAD/NAD-bd_sf"/>
</dbReference>
<keyword evidence="3" id="KW-1185">Reference proteome</keyword>
<dbReference type="Pfam" id="PF13738">
    <property type="entry name" value="Pyr_redox_3"/>
    <property type="match status" value="1"/>
</dbReference>
<reference evidence="2 3" key="1">
    <citation type="submission" date="2024-01" db="EMBL/GenBank/DDBJ databases">
        <title>Characterization of antibiotic resistant novel bacterial strains and their environmental applications.</title>
        <authorList>
            <person name="Manzoor S."/>
            <person name="Abbas S."/>
            <person name="Arshad M."/>
            <person name="Ahmed I."/>
        </authorList>
    </citation>
    <scope>NUCLEOTIDE SEQUENCE [LARGE SCALE GENOMIC DNA]</scope>
    <source>
        <strain evidence="2 3">NCCP-602</strain>
    </source>
</reference>
<proteinExistence type="predicted"/>
<dbReference type="PANTHER" id="PTHR43539:SF78">
    <property type="entry name" value="FLAVIN-CONTAINING MONOOXYGENASE"/>
    <property type="match status" value="1"/>
</dbReference>
<organism evidence="2 3">
    <name type="scientific">Brevibacterium metallidurans</name>
    <dbReference type="NCBI Taxonomy" id="1482676"/>
    <lineage>
        <taxon>Bacteria</taxon>
        <taxon>Bacillati</taxon>
        <taxon>Actinomycetota</taxon>
        <taxon>Actinomycetes</taxon>
        <taxon>Micrococcales</taxon>
        <taxon>Brevibacteriaceae</taxon>
        <taxon>Brevibacterium</taxon>
    </lineage>
</organism>
<dbReference type="EMBL" id="BAAAAF010000014">
    <property type="protein sequence ID" value="GAA0036908.1"/>
    <property type="molecule type" value="Genomic_DNA"/>
</dbReference>
<dbReference type="PRINTS" id="PR00368">
    <property type="entry name" value="FADPNR"/>
</dbReference>
<dbReference type="InterPro" id="IPR000960">
    <property type="entry name" value="Flavin_mOase"/>
</dbReference>
<evidence type="ECO:0000256" key="1">
    <source>
        <dbReference type="ARBA" id="ARBA00023002"/>
    </source>
</evidence>
<comment type="caution">
    <text evidence="2">The sequence shown here is derived from an EMBL/GenBank/DDBJ whole genome shotgun (WGS) entry which is preliminary data.</text>
</comment>
<protein>
    <submittedName>
        <fullName evidence="2">ArsO family NAD(P)H-dependent flavin-containing monooxygenase</fullName>
    </submittedName>
</protein>
<evidence type="ECO:0000313" key="3">
    <source>
        <dbReference type="Proteomes" id="UP001498238"/>
    </source>
</evidence>
<dbReference type="Proteomes" id="UP001498238">
    <property type="component" value="Unassembled WGS sequence"/>
</dbReference>
<accession>A0ABN0SR70</accession>